<evidence type="ECO:0000259" key="4">
    <source>
        <dbReference type="PROSITE" id="PS50949"/>
    </source>
</evidence>
<dbReference type="eggNOG" id="COG2186">
    <property type="taxonomic scope" value="Bacteria"/>
</dbReference>
<dbReference type="STRING" id="469383.Cwoe_4412"/>
<dbReference type="HOGENOM" id="CLU_017584_9_0_11"/>
<dbReference type="PRINTS" id="PR00035">
    <property type="entry name" value="HTHGNTR"/>
</dbReference>
<proteinExistence type="predicted"/>
<evidence type="ECO:0000313" key="5">
    <source>
        <dbReference type="EMBL" id="ADB52826.1"/>
    </source>
</evidence>
<keyword evidence="3" id="KW-0804">Transcription</keyword>
<dbReference type="PROSITE" id="PS50949">
    <property type="entry name" value="HTH_GNTR"/>
    <property type="match status" value="1"/>
</dbReference>
<dbReference type="InterPro" id="IPR000524">
    <property type="entry name" value="Tscrpt_reg_HTH_GntR"/>
</dbReference>
<evidence type="ECO:0000313" key="6">
    <source>
        <dbReference type="Proteomes" id="UP000008229"/>
    </source>
</evidence>
<dbReference type="InterPro" id="IPR008920">
    <property type="entry name" value="TF_FadR/GntR_C"/>
</dbReference>
<dbReference type="InterPro" id="IPR036388">
    <property type="entry name" value="WH-like_DNA-bd_sf"/>
</dbReference>
<dbReference type="SMART" id="SM00895">
    <property type="entry name" value="FCD"/>
    <property type="match status" value="1"/>
</dbReference>
<dbReference type="SMART" id="SM00345">
    <property type="entry name" value="HTH_GNTR"/>
    <property type="match status" value="1"/>
</dbReference>
<dbReference type="OrthoDB" id="7989071at2"/>
<dbReference type="KEGG" id="cwo:Cwoe_4412"/>
<protein>
    <submittedName>
        <fullName evidence="5">GntR domain protein</fullName>
    </submittedName>
</protein>
<dbReference type="Gene3D" id="1.20.120.530">
    <property type="entry name" value="GntR ligand-binding domain-like"/>
    <property type="match status" value="1"/>
</dbReference>
<sequence>MSEIDDRVRTLGPVSVPSAAEVVVAQVTRAIELGRFLPDDQLPPEREFAVQLGVSRMTLRTALRDLEAAGLLKRVRRGSGGGALVINAGTLGVTDVEHRAMRKQVEEIFEFRIACESATAELAARRRTDAHLAQLEQTIESLGSELTSGRFRAADNAFHLGVADAAGNPWLRQAVEDVRAAIFAPLDAMSFELVVASAVEHHRWILDAIAAGDPDRARERMIDHIHEAKQELLVVVAIGDQPR</sequence>
<dbReference type="InterPro" id="IPR036390">
    <property type="entry name" value="WH_DNA-bd_sf"/>
</dbReference>
<dbReference type="EMBL" id="CP001854">
    <property type="protein sequence ID" value="ADB52826.1"/>
    <property type="molecule type" value="Genomic_DNA"/>
</dbReference>
<dbReference type="Gene3D" id="1.10.10.10">
    <property type="entry name" value="Winged helix-like DNA-binding domain superfamily/Winged helix DNA-binding domain"/>
    <property type="match status" value="1"/>
</dbReference>
<dbReference type="InterPro" id="IPR011711">
    <property type="entry name" value="GntR_C"/>
</dbReference>
<dbReference type="GO" id="GO:0003700">
    <property type="term" value="F:DNA-binding transcription factor activity"/>
    <property type="evidence" value="ECO:0007669"/>
    <property type="project" value="InterPro"/>
</dbReference>
<dbReference type="GO" id="GO:0003677">
    <property type="term" value="F:DNA binding"/>
    <property type="evidence" value="ECO:0007669"/>
    <property type="project" value="UniProtKB-KW"/>
</dbReference>
<keyword evidence="1" id="KW-0805">Transcription regulation</keyword>
<reference evidence="6" key="2">
    <citation type="submission" date="2010-01" db="EMBL/GenBank/DDBJ databases">
        <title>The complete genome of Conexibacter woesei DSM 14684.</title>
        <authorList>
            <consortium name="US DOE Joint Genome Institute (JGI-PGF)"/>
            <person name="Lucas S."/>
            <person name="Copeland A."/>
            <person name="Lapidus A."/>
            <person name="Glavina del Rio T."/>
            <person name="Dalin E."/>
            <person name="Tice H."/>
            <person name="Bruce D."/>
            <person name="Goodwin L."/>
            <person name="Pitluck S."/>
            <person name="Kyrpides N."/>
            <person name="Mavromatis K."/>
            <person name="Ivanova N."/>
            <person name="Mikhailova N."/>
            <person name="Chertkov O."/>
            <person name="Brettin T."/>
            <person name="Detter J.C."/>
            <person name="Han C."/>
            <person name="Larimer F."/>
            <person name="Land M."/>
            <person name="Hauser L."/>
            <person name="Markowitz V."/>
            <person name="Cheng J.-F."/>
            <person name="Hugenholtz P."/>
            <person name="Woyke T."/>
            <person name="Wu D."/>
            <person name="Pukall R."/>
            <person name="Steenblock K."/>
            <person name="Schneider S."/>
            <person name="Klenk H.-P."/>
            <person name="Eisen J.A."/>
        </authorList>
    </citation>
    <scope>NUCLEOTIDE SEQUENCE [LARGE SCALE GENOMIC DNA]</scope>
    <source>
        <strain evidence="6">DSM 14684 / CIP 108061 / JCM 11494 / NBRC 100937 / ID131577</strain>
    </source>
</reference>
<dbReference type="AlphaFoldDB" id="D3F7T2"/>
<dbReference type="SUPFAM" id="SSF46785">
    <property type="entry name" value="Winged helix' DNA-binding domain"/>
    <property type="match status" value="1"/>
</dbReference>
<gene>
    <name evidence="5" type="ordered locus">Cwoe_4412</name>
</gene>
<dbReference type="Proteomes" id="UP000008229">
    <property type="component" value="Chromosome"/>
</dbReference>
<dbReference type="CDD" id="cd07377">
    <property type="entry name" value="WHTH_GntR"/>
    <property type="match status" value="1"/>
</dbReference>
<keyword evidence="6" id="KW-1185">Reference proteome</keyword>
<dbReference type="RefSeq" id="WP_012935877.1">
    <property type="nucleotide sequence ID" value="NC_013739.1"/>
</dbReference>
<organism evidence="5 6">
    <name type="scientific">Conexibacter woesei (strain DSM 14684 / CCUG 47730 / CIP 108061 / JCM 11494 / NBRC 100937 / ID131577)</name>
    <dbReference type="NCBI Taxonomy" id="469383"/>
    <lineage>
        <taxon>Bacteria</taxon>
        <taxon>Bacillati</taxon>
        <taxon>Actinomycetota</taxon>
        <taxon>Thermoleophilia</taxon>
        <taxon>Solirubrobacterales</taxon>
        <taxon>Conexibacteraceae</taxon>
        <taxon>Conexibacter</taxon>
    </lineage>
</organism>
<evidence type="ECO:0000256" key="3">
    <source>
        <dbReference type="ARBA" id="ARBA00023163"/>
    </source>
</evidence>
<dbReference type="SUPFAM" id="SSF48008">
    <property type="entry name" value="GntR ligand-binding domain-like"/>
    <property type="match status" value="1"/>
</dbReference>
<dbReference type="Pfam" id="PF07729">
    <property type="entry name" value="FCD"/>
    <property type="match status" value="1"/>
</dbReference>
<evidence type="ECO:0000256" key="2">
    <source>
        <dbReference type="ARBA" id="ARBA00023125"/>
    </source>
</evidence>
<name>D3F7T2_CONWI</name>
<reference evidence="5 6" key="1">
    <citation type="journal article" date="2010" name="Stand. Genomic Sci.">
        <title>Complete genome sequence of Conexibacter woesei type strain (ID131577).</title>
        <authorList>
            <person name="Pukall R."/>
            <person name="Lapidus A."/>
            <person name="Glavina Del Rio T."/>
            <person name="Copeland A."/>
            <person name="Tice H."/>
            <person name="Cheng J.-F."/>
            <person name="Lucas S."/>
            <person name="Chen F."/>
            <person name="Nolan M."/>
            <person name="Bruce D."/>
            <person name="Goodwin L."/>
            <person name="Pitluck S."/>
            <person name="Mavromatis K."/>
            <person name="Ivanova N."/>
            <person name="Ovchinnikova G."/>
            <person name="Pati A."/>
            <person name="Chen A."/>
            <person name="Palaniappan K."/>
            <person name="Land M."/>
            <person name="Hauser L."/>
            <person name="Chang Y.-J."/>
            <person name="Jeffries C.D."/>
            <person name="Chain P."/>
            <person name="Meincke L."/>
            <person name="Sims D."/>
            <person name="Brettin T."/>
            <person name="Detter J.C."/>
            <person name="Rohde M."/>
            <person name="Goeker M."/>
            <person name="Bristow J."/>
            <person name="Eisen J.A."/>
            <person name="Markowitz V."/>
            <person name="Kyrpides N.C."/>
            <person name="Klenk H.-P."/>
            <person name="Hugenholtz P."/>
        </authorList>
    </citation>
    <scope>NUCLEOTIDE SEQUENCE [LARGE SCALE GENOMIC DNA]</scope>
    <source>
        <strain evidence="6">DSM 14684 / CIP 108061 / JCM 11494 / NBRC 100937 / ID131577</strain>
    </source>
</reference>
<evidence type="ECO:0000256" key="1">
    <source>
        <dbReference type="ARBA" id="ARBA00023015"/>
    </source>
</evidence>
<dbReference type="PANTHER" id="PTHR43537:SF24">
    <property type="entry name" value="GLUCONATE OPERON TRANSCRIPTIONAL REPRESSOR"/>
    <property type="match status" value="1"/>
</dbReference>
<accession>D3F7T2</accession>
<feature type="domain" description="HTH gntR-type" evidence="4">
    <location>
        <begin position="17"/>
        <end position="88"/>
    </location>
</feature>
<dbReference type="Pfam" id="PF00392">
    <property type="entry name" value="GntR"/>
    <property type="match status" value="1"/>
</dbReference>
<dbReference type="PANTHER" id="PTHR43537">
    <property type="entry name" value="TRANSCRIPTIONAL REGULATOR, GNTR FAMILY"/>
    <property type="match status" value="1"/>
</dbReference>
<keyword evidence="2" id="KW-0238">DNA-binding</keyword>